<gene>
    <name evidence="6" type="ORF">TD95_000823</name>
</gene>
<dbReference type="Gene3D" id="1.10.555.10">
    <property type="entry name" value="Rho GTPase activation protein"/>
    <property type="match status" value="1"/>
</dbReference>
<dbReference type="SUPFAM" id="SSF48350">
    <property type="entry name" value="GTPase activation domain, GAP"/>
    <property type="match status" value="1"/>
</dbReference>
<keyword evidence="1" id="KW-0343">GTPase activation</keyword>
<dbReference type="GO" id="GO:0005938">
    <property type="term" value="C:cell cortex"/>
    <property type="evidence" value="ECO:0007669"/>
    <property type="project" value="UniProtKB-ARBA"/>
</dbReference>
<dbReference type="AlphaFoldDB" id="A0A0F4ZKT4"/>
<dbReference type="InterPro" id="IPR031160">
    <property type="entry name" value="F_BAR_dom"/>
</dbReference>
<accession>A0A0F4ZKT4</accession>
<dbReference type="Pfam" id="PF00620">
    <property type="entry name" value="RhoGAP"/>
    <property type="match status" value="1"/>
</dbReference>
<evidence type="ECO:0000256" key="2">
    <source>
        <dbReference type="PROSITE-ProRule" id="PRU01077"/>
    </source>
</evidence>
<feature type="compositionally biased region" description="Low complexity" evidence="3">
    <location>
        <begin position="600"/>
        <end position="618"/>
    </location>
</feature>
<dbReference type="CDD" id="cd07652">
    <property type="entry name" value="F-BAR_Rgd1"/>
    <property type="match status" value="1"/>
</dbReference>
<feature type="compositionally biased region" description="Low complexity" evidence="3">
    <location>
        <begin position="515"/>
        <end position="525"/>
    </location>
</feature>
<dbReference type="OrthoDB" id="437889at2759"/>
<feature type="compositionally biased region" description="Gly residues" evidence="3">
    <location>
        <begin position="420"/>
        <end position="430"/>
    </location>
</feature>
<dbReference type="InterPro" id="IPR050729">
    <property type="entry name" value="Rho-GAP"/>
</dbReference>
<dbReference type="GO" id="GO:0007165">
    <property type="term" value="P:signal transduction"/>
    <property type="evidence" value="ECO:0007669"/>
    <property type="project" value="InterPro"/>
</dbReference>
<dbReference type="FunFam" id="1.20.1270.60:FF:000063">
    <property type="entry name" value="Rho GTPase activator"/>
    <property type="match status" value="1"/>
</dbReference>
<feature type="compositionally biased region" description="Low complexity" evidence="3">
    <location>
        <begin position="558"/>
        <end position="583"/>
    </location>
</feature>
<dbReference type="PROSITE" id="PS51741">
    <property type="entry name" value="F_BAR"/>
    <property type="match status" value="1"/>
</dbReference>
<dbReference type="PANTHER" id="PTHR23176">
    <property type="entry name" value="RHO/RAC/CDC GTPASE-ACTIVATING PROTEIN"/>
    <property type="match status" value="1"/>
</dbReference>
<organism evidence="6 7">
    <name type="scientific">Thielaviopsis punctulata</name>
    <dbReference type="NCBI Taxonomy" id="72032"/>
    <lineage>
        <taxon>Eukaryota</taxon>
        <taxon>Fungi</taxon>
        <taxon>Dikarya</taxon>
        <taxon>Ascomycota</taxon>
        <taxon>Pezizomycotina</taxon>
        <taxon>Sordariomycetes</taxon>
        <taxon>Hypocreomycetidae</taxon>
        <taxon>Microascales</taxon>
        <taxon>Ceratocystidaceae</taxon>
        <taxon>Thielaviopsis</taxon>
    </lineage>
</organism>
<dbReference type="Gene3D" id="1.20.1270.60">
    <property type="entry name" value="Arfaptin homology (AH) domain/BAR domain"/>
    <property type="match status" value="1"/>
</dbReference>
<keyword evidence="7" id="KW-1185">Reference proteome</keyword>
<feature type="compositionally biased region" description="Low complexity" evidence="3">
    <location>
        <begin position="437"/>
        <end position="481"/>
    </location>
</feature>
<feature type="region of interest" description="Disordered" evidence="3">
    <location>
        <begin position="336"/>
        <end position="659"/>
    </location>
</feature>
<dbReference type="EMBL" id="LAEV01000019">
    <property type="protein sequence ID" value="KKA31214.1"/>
    <property type="molecule type" value="Genomic_DNA"/>
</dbReference>
<dbReference type="PROSITE" id="PS50238">
    <property type="entry name" value="RHOGAP"/>
    <property type="match status" value="1"/>
</dbReference>
<feature type="domain" description="F-BAR" evidence="5">
    <location>
        <begin position="52"/>
        <end position="325"/>
    </location>
</feature>
<name>A0A0F4ZKT4_9PEZI</name>
<dbReference type="InterPro" id="IPR001060">
    <property type="entry name" value="FCH_dom"/>
</dbReference>
<evidence type="ECO:0000313" key="6">
    <source>
        <dbReference type="EMBL" id="KKA31214.1"/>
    </source>
</evidence>
<protein>
    <recommendedName>
        <fullName evidence="8">Rho-GAP domain-containing protein</fullName>
    </recommendedName>
</protein>
<evidence type="ECO:0000259" key="4">
    <source>
        <dbReference type="PROSITE" id="PS50238"/>
    </source>
</evidence>
<dbReference type="SUPFAM" id="SSF103657">
    <property type="entry name" value="BAR/IMD domain-like"/>
    <property type="match status" value="1"/>
</dbReference>
<feature type="region of interest" description="Disordered" evidence="3">
    <location>
        <begin position="21"/>
        <end position="44"/>
    </location>
</feature>
<dbReference type="Pfam" id="PF00611">
    <property type="entry name" value="FCH"/>
    <property type="match status" value="1"/>
</dbReference>
<keyword evidence="2" id="KW-0175">Coiled coil</keyword>
<sequence length="868" mass="93100">MFVEADSSLDLTLGASIGANAPAPNDINAVTPRSNDGENQTEKSPQELIAEKKVKDVLGSEIAITTMLTRLKQNIGAAKEFATFLKKRSLLEDDYAQGVKKLCRSTQDNMRRPDHKQGTFFSAYEEMLSIQDRMADNGMLFAQMLYRMAEELTELATTTERNRKTWKATGLSAEQRVSDFEAAMRKSKHKYDSLAEEYERAKTGDVRQTGKMFGFKASKSAAQQEEDLLKKTQAADTDYKTRVHTLQSEMSELISKSRPEAVSALQDLARESDSGLALQMQKFATYNEKLLLSNGLCVSPLKGESEGDGLHSLREVVARIDNEKDLQDFLVSHHSKMPPAHRIPSYERHPNAVMGPNSFQSQPLPKPGSQQAPSTSHSRNFSMASILGREKNEPPTSSSSSTAPPPMLSQSLASNSTAGAGAGATTGFGSGPNLNMSQSVQPQSPSGPGHVSQLSSSSHQSQTQSQSQSQYSSAPVSSASAGNRASMLLPSLGGPPGNPNSRFGSGPGPGPSPNAGPGANPNSGPVTGPPQLGALSFQGTDASALGQFNSPTSPTAPHLPQIPLSSQLPSSDSAPAPSASHGPTTSNSVITDTLGNRDLSGSPPSSGPSGHGPLEPSSSSPPPPTAPQSTSAYPTYSATQPLAAPSDMPPPTMYNPSGSSMLDVNHKKVFGLSLEQLYERDSLAVPMVIIQCLQAVDLYGLSMEGIYRQSGSMAHISRLKAMFDTDSTVPQLDFRVPENFFHDVNSVTGLLKQFLRDLPDPLMTRANHQALIEAAQIEDDTLRRDTLHAIINGLPDPNYATLRALTLHLHRVMEQSHVTRMNSHNLAVIFGPTLMGSLDPNTSVSDAGWQIRVIDTILQNTYQIFDDD</sequence>
<feature type="compositionally biased region" description="Polar residues" evidence="3">
    <location>
        <begin position="537"/>
        <end position="555"/>
    </location>
</feature>
<dbReference type="InterPro" id="IPR027267">
    <property type="entry name" value="AH/BAR_dom_sf"/>
</dbReference>
<evidence type="ECO:0000256" key="3">
    <source>
        <dbReference type="SAM" id="MobiDB-lite"/>
    </source>
</evidence>
<feature type="compositionally biased region" description="Polar residues" evidence="3">
    <location>
        <begin position="584"/>
        <end position="594"/>
    </location>
</feature>
<dbReference type="InterPro" id="IPR000198">
    <property type="entry name" value="RhoGAP_dom"/>
</dbReference>
<dbReference type="InterPro" id="IPR008936">
    <property type="entry name" value="Rho_GTPase_activation_prot"/>
</dbReference>
<reference evidence="6 7" key="1">
    <citation type="submission" date="2015-03" db="EMBL/GenBank/DDBJ databases">
        <authorList>
            <person name="Radwan O."/>
            <person name="Al-Naeli F.A."/>
            <person name="Rendon G.A."/>
            <person name="Fields C."/>
        </authorList>
    </citation>
    <scope>NUCLEOTIDE SEQUENCE [LARGE SCALE GENOMIC DNA]</scope>
    <source>
        <strain evidence="6">CR-DP1</strain>
    </source>
</reference>
<proteinExistence type="predicted"/>
<evidence type="ECO:0008006" key="8">
    <source>
        <dbReference type="Google" id="ProtNLM"/>
    </source>
</evidence>
<feature type="domain" description="Rho-GAP" evidence="4">
    <location>
        <begin position="672"/>
        <end position="865"/>
    </location>
</feature>
<dbReference type="SMART" id="SM00324">
    <property type="entry name" value="RhoGAP"/>
    <property type="match status" value="1"/>
</dbReference>
<feature type="compositionally biased region" description="Polar residues" evidence="3">
    <location>
        <begin position="357"/>
        <end position="383"/>
    </location>
</feature>
<dbReference type="GO" id="GO:0005096">
    <property type="term" value="F:GTPase activator activity"/>
    <property type="evidence" value="ECO:0007669"/>
    <property type="project" value="UniProtKB-KW"/>
</dbReference>
<evidence type="ECO:0000256" key="1">
    <source>
        <dbReference type="ARBA" id="ARBA00022468"/>
    </source>
</evidence>
<dbReference type="Proteomes" id="UP000033483">
    <property type="component" value="Unassembled WGS sequence"/>
</dbReference>
<comment type="caution">
    <text evidence="6">The sequence shown here is derived from an EMBL/GenBank/DDBJ whole genome shotgun (WGS) entry which is preliminary data.</text>
</comment>
<evidence type="ECO:0000259" key="5">
    <source>
        <dbReference type="PROSITE" id="PS51741"/>
    </source>
</evidence>
<dbReference type="PANTHER" id="PTHR23176:SF136">
    <property type="entry name" value="RHO GTPASE ACTIVATOR (RGD1)"/>
    <property type="match status" value="1"/>
</dbReference>
<dbReference type="SMART" id="SM00055">
    <property type="entry name" value="FCH"/>
    <property type="match status" value="1"/>
</dbReference>
<evidence type="ECO:0000313" key="7">
    <source>
        <dbReference type="Proteomes" id="UP000033483"/>
    </source>
</evidence>